<dbReference type="PIRSF" id="PIRSF003085">
    <property type="entry name" value="CMAS"/>
    <property type="match status" value="1"/>
</dbReference>
<sequence>MTPATPTTTTARGAAPQLVQLLQQYLQGPSPVRVRAWDGTEAGPAGAPLVALRSRRALRHLLWQPGELGLARAYVTGELDVPGDLREGLSAALRTVRESGTAPAPTLSDKAAALRVLARLGAVGPKPPVPAGEVRLSGALHSRGRDRKAISHHYDLPPEFYALLLDPAMAYSCGYWTRPPGEQGYGLPQAQRDKLELVCRKLGLRPGARLLDVGCGWGSLSLYAAERHGAKVTSVTLAREQAEYVREQVRERKLEDLVDVQLCDYRDIPGGWYEAAASLEMGEHVGDAEYPGFAAMMHRMLRPRGRVLIQQMSRGANAPGGGAFIEAYIAADMHMRPVGETVGLLEGAGLEVRSVDSMREHYVHTIAAWAEALEENWDEVVSLAGPETARIWRLYLAGSGLAFQERRMGVDQVLAVRPDNDGGSGLTGTLRDWYPECAGS</sequence>
<dbReference type="InterPro" id="IPR003333">
    <property type="entry name" value="CMAS"/>
</dbReference>
<keyword evidence="5" id="KW-0443">Lipid metabolism</keyword>
<protein>
    <submittedName>
        <fullName evidence="6">Class I SAM-dependent methyltransferase</fullName>
    </submittedName>
</protein>
<dbReference type="InterPro" id="IPR050723">
    <property type="entry name" value="CFA/CMAS"/>
</dbReference>
<dbReference type="RefSeq" id="WP_168088030.1">
    <property type="nucleotide sequence ID" value="NZ_BHZH01000106.1"/>
</dbReference>
<reference evidence="6 7" key="1">
    <citation type="submission" date="2020-03" db="EMBL/GenBank/DDBJ databases">
        <title>Draft genome of Streptomyces sp. ventii, isolated from the Axial Seamount in the Pacific Ocean, and resequencing of the two type strains Streptomyces lonarensis strain NCL 716 and Streptomyces bohaiensis strain 11A07.</title>
        <authorList>
            <person name="Loughran R.M."/>
            <person name="Pfannmuller K.M."/>
            <person name="Wasson B.J."/>
            <person name="Deadmond M.C."/>
            <person name="Paddock B.E."/>
            <person name="Koyack M.J."/>
            <person name="Gallegos D.A."/>
            <person name="Mitchell E.A."/>
            <person name="Ushijima B."/>
            <person name="Saw J.H."/>
            <person name="Mcphail K.L."/>
            <person name="Videau P."/>
        </authorList>
    </citation>
    <scope>NUCLEOTIDE SEQUENCE [LARGE SCALE GENOMIC DNA]</scope>
    <source>
        <strain evidence="6 7">11A07</strain>
    </source>
</reference>
<proteinExistence type="inferred from homology"/>
<dbReference type="InterPro" id="IPR029063">
    <property type="entry name" value="SAM-dependent_MTases_sf"/>
</dbReference>
<comment type="caution">
    <text evidence="6">The sequence shown here is derived from an EMBL/GenBank/DDBJ whole genome shotgun (WGS) entry which is preliminary data.</text>
</comment>
<evidence type="ECO:0000256" key="5">
    <source>
        <dbReference type="ARBA" id="ARBA00023098"/>
    </source>
</evidence>
<gene>
    <name evidence="6" type="ORF">HCN52_09895</name>
</gene>
<organism evidence="6 7">
    <name type="scientific">Streptomyces bohaiensis</name>
    <dbReference type="NCBI Taxonomy" id="1431344"/>
    <lineage>
        <taxon>Bacteria</taxon>
        <taxon>Bacillati</taxon>
        <taxon>Actinomycetota</taxon>
        <taxon>Actinomycetes</taxon>
        <taxon>Kitasatosporales</taxon>
        <taxon>Streptomycetaceae</taxon>
        <taxon>Streptomyces</taxon>
    </lineage>
</organism>
<dbReference type="Proteomes" id="UP000727056">
    <property type="component" value="Unassembled WGS sequence"/>
</dbReference>
<dbReference type="GO" id="GO:0008168">
    <property type="term" value="F:methyltransferase activity"/>
    <property type="evidence" value="ECO:0007669"/>
    <property type="project" value="UniProtKB-KW"/>
</dbReference>
<dbReference type="PANTHER" id="PTHR43667">
    <property type="entry name" value="CYCLOPROPANE-FATTY-ACYL-PHOSPHOLIPID SYNTHASE"/>
    <property type="match status" value="1"/>
</dbReference>
<dbReference type="GO" id="GO:0032259">
    <property type="term" value="P:methylation"/>
    <property type="evidence" value="ECO:0007669"/>
    <property type="project" value="UniProtKB-KW"/>
</dbReference>
<accession>A0ABX1CCY6</accession>
<keyword evidence="4" id="KW-0949">S-adenosyl-L-methionine</keyword>
<evidence type="ECO:0000256" key="4">
    <source>
        <dbReference type="ARBA" id="ARBA00022691"/>
    </source>
</evidence>
<evidence type="ECO:0000256" key="2">
    <source>
        <dbReference type="ARBA" id="ARBA00022603"/>
    </source>
</evidence>
<evidence type="ECO:0000313" key="6">
    <source>
        <dbReference type="EMBL" id="NJQ15252.1"/>
    </source>
</evidence>
<comment type="similarity">
    <text evidence="1">Belongs to the CFA/CMAS family.</text>
</comment>
<evidence type="ECO:0000313" key="7">
    <source>
        <dbReference type="Proteomes" id="UP000727056"/>
    </source>
</evidence>
<dbReference type="PANTHER" id="PTHR43667:SF1">
    <property type="entry name" value="CYCLOPROPANE-FATTY-ACYL-PHOSPHOLIPID SYNTHASE"/>
    <property type="match status" value="1"/>
</dbReference>
<evidence type="ECO:0000256" key="1">
    <source>
        <dbReference type="ARBA" id="ARBA00010815"/>
    </source>
</evidence>
<name>A0ABX1CCY6_9ACTN</name>
<dbReference type="SUPFAM" id="SSF53335">
    <property type="entry name" value="S-adenosyl-L-methionine-dependent methyltransferases"/>
    <property type="match status" value="1"/>
</dbReference>
<evidence type="ECO:0000256" key="3">
    <source>
        <dbReference type="ARBA" id="ARBA00022679"/>
    </source>
</evidence>
<keyword evidence="3" id="KW-0808">Transferase</keyword>
<dbReference type="EMBL" id="JAAVJC010000061">
    <property type="protein sequence ID" value="NJQ15252.1"/>
    <property type="molecule type" value="Genomic_DNA"/>
</dbReference>
<dbReference type="CDD" id="cd02440">
    <property type="entry name" value="AdoMet_MTases"/>
    <property type="match status" value="1"/>
</dbReference>
<dbReference type="Pfam" id="PF02353">
    <property type="entry name" value="CMAS"/>
    <property type="match status" value="1"/>
</dbReference>
<keyword evidence="2 6" id="KW-0489">Methyltransferase</keyword>
<dbReference type="Gene3D" id="3.40.50.150">
    <property type="entry name" value="Vaccinia Virus protein VP39"/>
    <property type="match status" value="1"/>
</dbReference>
<keyword evidence="7" id="KW-1185">Reference proteome</keyword>